<feature type="region of interest" description="Disordered" evidence="1">
    <location>
        <begin position="274"/>
        <end position="296"/>
    </location>
</feature>
<dbReference type="GeneID" id="105271571"/>
<reference evidence="4" key="1">
    <citation type="submission" date="2025-08" db="UniProtKB">
        <authorList>
            <consortium name="RefSeq"/>
        </authorList>
    </citation>
    <scope>IDENTIFICATION</scope>
    <source>
        <strain evidence="4">USDA-PBARC FA_bdor</strain>
        <tissue evidence="4">Whole organism</tissue>
    </source>
</reference>
<feature type="region of interest" description="Disordered" evidence="1">
    <location>
        <begin position="1"/>
        <end position="56"/>
    </location>
</feature>
<evidence type="ECO:0000313" key="4">
    <source>
        <dbReference type="RefSeq" id="XP_011311501.1"/>
    </source>
</evidence>
<feature type="domain" description="Nucleolar protein 4 helical" evidence="2">
    <location>
        <begin position="139"/>
        <end position="237"/>
    </location>
</feature>
<dbReference type="PANTHER" id="PTHR12449:SF22">
    <property type="entry name" value="NUCLEOLAR PROTEIN 4"/>
    <property type="match status" value="1"/>
</dbReference>
<gene>
    <name evidence="4" type="primary">LOC105271571</name>
</gene>
<dbReference type="RefSeq" id="XP_011311501.1">
    <property type="nucleotide sequence ID" value="XM_011313199.1"/>
</dbReference>
<evidence type="ECO:0000259" key="2">
    <source>
        <dbReference type="Pfam" id="PF23079"/>
    </source>
</evidence>
<feature type="compositionally biased region" description="Acidic residues" evidence="1">
    <location>
        <begin position="118"/>
        <end position="129"/>
    </location>
</feature>
<protein>
    <submittedName>
        <fullName evidence="4">Nucleolar protein 4-like isoform X3</fullName>
    </submittedName>
</protein>
<sequence>MSAKRKATAIMQHHKENISTPEPADITEDEHYSNSRNGSAELGELSSGGVQSLGSVAGIGSEDMASLWASYTMGLKKTPPPASSMTPSRSERDRESSPTGGEGTGSAQDETSSSGNKEDEDDDDEDSDERLDPRHHDPERLKAFNMFVRLFVDENLDRIVPISKQPKEKIQAIIDSCTRQFPEFAERARKRIRTYLKSCRRNKRGREGAPWDAARPTPAHLTSVQAEQILATACENESDNAKRMRVGLEPVSQPMPTLPAATQTDVRASLDHFSSTPIKSLPGKREDTPPTSLTSLAPLTSLASLPSSTLASTPLSLAPASKLLTPTDNNKGLMSQATIVSSSSVNGVASGGAPTAMYRPNFSQAFQRAGPTSVPPTLSAGLYPTQSFTSGLLSNGTQRPTDLSMKNTKPLLSHKLNATEMTAVRQLITGYRESAAFLLRSADELEQLLLQQP</sequence>
<proteinExistence type="predicted"/>
<feature type="region of interest" description="Disordered" evidence="1">
    <location>
        <begin position="74"/>
        <end position="137"/>
    </location>
</feature>
<keyword evidence="3" id="KW-1185">Reference proteome</keyword>
<evidence type="ECO:0000256" key="1">
    <source>
        <dbReference type="SAM" id="MobiDB-lite"/>
    </source>
</evidence>
<dbReference type="AlphaFoldDB" id="A0A9R1U773"/>
<feature type="compositionally biased region" description="Low complexity" evidence="1">
    <location>
        <begin position="38"/>
        <end position="56"/>
    </location>
</feature>
<name>A0A9R1U773_9HYME</name>
<dbReference type="PANTHER" id="PTHR12449">
    <property type="entry name" value="DEATH DOMAIN-CONTAINING PROTEIN"/>
    <property type="match status" value="1"/>
</dbReference>
<dbReference type="OrthoDB" id="6371073at2759"/>
<evidence type="ECO:0000313" key="3">
    <source>
        <dbReference type="Proteomes" id="UP000694866"/>
    </source>
</evidence>
<dbReference type="InterPro" id="IPR039788">
    <property type="entry name" value="NOL4/NOL4L"/>
</dbReference>
<dbReference type="InterPro" id="IPR056549">
    <property type="entry name" value="HTH_NOL4"/>
</dbReference>
<dbReference type="Proteomes" id="UP000694866">
    <property type="component" value="Unplaced"/>
</dbReference>
<organism evidence="3 4">
    <name type="scientific">Fopius arisanus</name>
    <dbReference type="NCBI Taxonomy" id="64838"/>
    <lineage>
        <taxon>Eukaryota</taxon>
        <taxon>Metazoa</taxon>
        <taxon>Ecdysozoa</taxon>
        <taxon>Arthropoda</taxon>
        <taxon>Hexapoda</taxon>
        <taxon>Insecta</taxon>
        <taxon>Pterygota</taxon>
        <taxon>Neoptera</taxon>
        <taxon>Endopterygota</taxon>
        <taxon>Hymenoptera</taxon>
        <taxon>Apocrita</taxon>
        <taxon>Ichneumonoidea</taxon>
        <taxon>Braconidae</taxon>
        <taxon>Opiinae</taxon>
        <taxon>Fopius</taxon>
    </lineage>
</organism>
<accession>A0A9R1U773</accession>
<dbReference type="Pfam" id="PF23079">
    <property type="entry name" value="HTH_NOL4_2nd"/>
    <property type="match status" value="1"/>
</dbReference>